<proteinExistence type="predicted"/>
<dbReference type="EMBL" id="BDEQ01000001">
    <property type="protein sequence ID" value="GAT98438.1"/>
    <property type="molecule type" value="Genomic_DNA"/>
</dbReference>
<name>A0A175JYA2_ENTHI</name>
<dbReference type="eggNOG" id="ENOG502REEV">
    <property type="taxonomic scope" value="Eukaryota"/>
</dbReference>
<organism evidence="1 2">
    <name type="scientific">Entamoeba histolytica</name>
    <dbReference type="NCBI Taxonomy" id="5759"/>
    <lineage>
        <taxon>Eukaryota</taxon>
        <taxon>Amoebozoa</taxon>
        <taxon>Evosea</taxon>
        <taxon>Archamoebae</taxon>
        <taxon>Mastigamoebida</taxon>
        <taxon>Entamoebidae</taxon>
        <taxon>Entamoeba</taxon>
    </lineage>
</organism>
<gene>
    <name evidence="1" type="ORF">CL6EHI_196365</name>
</gene>
<evidence type="ECO:0000313" key="2">
    <source>
        <dbReference type="Proteomes" id="UP000078387"/>
    </source>
</evidence>
<protein>
    <submittedName>
        <fullName evidence="1">Uncharacterized protein</fullName>
    </submittedName>
</protein>
<dbReference type="OMA" id="KRMEECS"/>
<reference evidence="1 2" key="1">
    <citation type="submission" date="2016-05" db="EMBL/GenBank/DDBJ databases">
        <title>First whole genome sequencing of Entamoeba histolytica HM1:IMSS-clone-6.</title>
        <authorList>
            <person name="Mukherjee Avik.K."/>
            <person name="Izumyama S."/>
            <person name="Nakada-Tsukui K."/>
            <person name="Nozaki T."/>
        </authorList>
    </citation>
    <scope>NUCLEOTIDE SEQUENCE [LARGE SCALE GENOMIC DNA]</scope>
    <source>
        <strain evidence="1 2">HM1:IMSS clone 6</strain>
    </source>
</reference>
<dbReference type="Proteomes" id="UP000078387">
    <property type="component" value="Unassembled WGS sequence"/>
</dbReference>
<dbReference type="VEuPathDB" id="AmoebaDB:EHI8A_206840"/>
<evidence type="ECO:0000313" key="1">
    <source>
        <dbReference type="EMBL" id="GAT98438.1"/>
    </source>
</evidence>
<comment type="caution">
    <text evidence="1">The sequence shown here is derived from an EMBL/GenBank/DDBJ whole genome shotgun (WGS) entry which is preliminary data.</text>
</comment>
<sequence>MEFFFKFEGVFHTENAPECKDLTQKCTNEIINTMRDCNNPDIEPSQMSEMLLKKKDLTSNLKKLVKFMKGEVEVIQDLDEQKGSMEVYKETKKLVKELIELQQSTELDGEGIKKFCTGMVDVIKHVLDIVILTDKWSIKISLDYIDQIYKSMINAVKSFKELGPLDRRELTNLYNNAGLLTNSIAQFTSTRACVYPDERSERMKEDSIALRPSFDNFLKFISGVSDDKTSVTHFKQILMEIKDILKDPAQFSASIDVTQKDNLEDVYNNFKDVIDDPTLPDDEKDSASLALLEGFEGRAIANLHSSDPRRARAATAVVKKVRENTVGKRKKEMLMVARSLAKDMKAICDHLEPLDNTVNKEMNVVTDELLGNLCDKLSAY</sequence>
<dbReference type="VEuPathDB" id="AmoebaDB:KM1_271570"/>
<dbReference type="VEuPathDB" id="AmoebaDB:EHI5A_237390"/>
<dbReference type="AlphaFoldDB" id="A0A175JYA2"/>
<accession>A0A175JYA2</accession>
<dbReference type="VEuPathDB" id="AmoebaDB:EHI_196365"/>
<dbReference type="VEuPathDB" id="AmoebaDB:EHI7A_180100"/>